<dbReference type="Pfam" id="PF04166">
    <property type="entry name" value="PdxA"/>
    <property type="match status" value="1"/>
</dbReference>
<dbReference type="PANTHER" id="PTHR30004">
    <property type="entry name" value="4-HYDROXYTHREONINE-4-PHOSPHATE DEHYDROGENASE"/>
    <property type="match status" value="1"/>
</dbReference>
<name>A0ABU7H0J7_9SPHI</name>
<dbReference type="SUPFAM" id="SSF53659">
    <property type="entry name" value="Isocitrate/Isopropylmalate dehydrogenase-like"/>
    <property type="match status" value="1"/>
</dbReference>
<evidence type="ECO:0000256" key="3">
    <source>
        <dbReference type="ARBA" id="ARBA00023027"/>
    </source>
</evidence>
<proteinExistence type="predicted"/>
<organism evidence="4 5">
    <name type="scientific">Pedobacter flavus</name>
    <dbReference type="NCBI Taxonomy" id="3113906"/>
    <lineage>
        <taxon>Bacteria</taxon>
        <taxon>Pseudomonadati</taxon>
        <taxon>Bacteroidota</taxon>
        <taxon>Sphingobacteriia</taxon>
        <taxon>Sphingobacteriales</taxon>
        <taxon>Sphingobacteriaceae</taxon>
        <taxon>Pedobacter</taxon>
    </lineage>
</organism>
<keyword evidence="2 4" id="KW-0560">Oxidoreductase</keyword>
<evidence type="ECO:0000256" key="2">
    <source>
        <dbReference type="ARBA" id="ARBA00023002"/>
    </source>
</evidence>
<comment type="caution">
    <text evidence="4">The sequence shown here is derived from an EMBL/GenBank/DDBJ whole genome shotgun (WGS) entry which is preliminary data.</text>
</comment>
<reference evidence="4 5" key="1">
    <citation type="submission" date="2024-01" db="EMBL/GenBank/DDBJ databases">
        <title>Pedobacter sp. nov., isolated from oil-contaminated soil.</title>
        <authorList>
            <person name="Le N.T.T."/>
        </authorList>
    </citation>
    <scope>NUCLEOTIDE SEQUENCE [LARGE SCALE GENOMIC DNA]</scope>
    <source>
        <strain evidence="4 5">VNH31</strain>
    </source>
</reference>
<keyword evidence="5" id="KW-1185">Reference proteome</keyword>
<accession>A0ABU7H0J7</accession>
<dbReference type="RefSeq" id="WP_330145685.1">
    <property type="nucleotide sequence ID" value="NZ_JAZDQU010000001.1"/>
</dbReference>
<dbReference type="Proteomes" id="UP001337681">
    <property type="component" value="Unassembled WGS sequence"/>
</dbReference>
<dbReference type="EMBL" id="JAZDQU010000001">
    <property type="protein sequence ID" value="MEE1884774.1"/>
    <property type="molecule type" value="Genomic_DNA"/>
</dbReference>
<sequence length="359" mass="39116">MQKKLKIGITIGDINGIGLEVILKSLSNASILQDCIAIVYGQAKIASYHKKNLKINDFQFNIINHPDQAVAGKANLINCWEEEVKIELGKTTETGGKYAVISLQKATNDLLEGKIDAIVTAPINKDNAQSESFNFPGHTEFFESKNPGKKALMFMLSEGIKIGVVTGHVPLKDVSEHITKANILQKLVLMNESLKKDFWIEKPKIAVLGLNPHAGDNGLLGSEEQEIISPAIQEAFDKGIICFGPYPADGFFGNESYKQFDGVLAMYHDQGLVPFKTLSFGGGINFTAGLDFIRTSPDHGTGYGIAGKDVANPSSFIQAIYAAIHITNSRREQEEMLANQLKSGGKIVETQFDLKDDAS</sequence>
<dbReference type="EC" id="1.1.1.262" evidence="4"/>
<evidence type="ECO:0000313" key="4">
    <source>
        <dbReference type="EMBL" id="MEE1884774.1"/>
    </source>
</evidence>
<dbReference type="InterPro" id="IPR005255">
    <property type="entry name" value="PdxA_fam"/>
</dbReference>
<keyword evidence="3" id="KW-0520">NAD</keyword>
<protein>
    <submittedName>
        <fullName evidence="4">4-hydroxythreonine-4-phosphate dehydrogenase PdxA</fullName>
        <ecNumber evidence="4">1.1.1.262</ecNumber>
    </submittedName>
</protein>
<dbReference type="NCBIfam" id="TIGR00557">
    <property type="entry name" value="pdxA"/>
    <property type="match status" value="1"/>
</dbReference>
<dbReference type="PANTHER" id="PTHR30004:SF6">
    <property type="entry name" value="D-THREONATE 4-PHOSPHATE DEHYDROGENASE"/>
    <property type="match status" value="1"/>
</dbReference>
<dbReference type="GO" id="GO:0050570">
    <property type="term" value="F:4-hydroxythreonine-4-phosphate dehydrogenase activity"/>
    <property type="evidence" value="ECO:0007669"/>
    <property type="project" value="UniProtKB-EC"/>
</dbReference>
<evidence type="ECO:0000313" key="5">
    <source>
        <dbReference type="Proteomes" id="UP001337681"/>
    </source>
</evidence>
<gene>
    <name evidence="4" type="primary">pdxA</name>
    <name evidence="4" type="ORF">VRU49_04980</name>
</gene>
<keyword evidence="1" id="KW-0479">Metal-binding</keyword>
<dbReference type="Gene3D" id="3.40.718.10">
    <property type="entry name" value="Isopropylmalate Dehydrogenase"/>
    <property type="match status" value="1"/>
</dbReference>
<evidence type="ECO:0000256" key="1">
    <source>
        <dbReference type="ARBA" id="ARBA00022723"/>
    </source>
</evidence>